<dbReference type="Gene3D" id="3.20.20.210">
    <property type="match status" value="1"/>
</dbReference>
<name>A0ABT8GAY7_9MICO</name>
<dbReference type="Proteomes" id="UP001172728">
    <property type="component" value="Unassembled WGS sequence"/>
</dbReference>
<dbReference type="SUPFAM" id="SSF51726">
    <property type="entry name" value="UROD/MetE-like"/>
    <property type="match status" value="1"/>
</dbReference>
<keyword evidence="2" id="KW-1185">Reference proteome</keyword>
<organism evidence="1 2">
    <name type="scientific">Demequina litoralis</name>
    <dbReference type="NCBI Taxonomy" id="3051660"/>
    <lineage>
        <taxon>Bacteria</taxon>
        <taxon>Bacillati</taxon>
        <taxon>Actinomycetota</taxon>
        <taxon>Actinomycetes</taxon>
        <taxon>Micrococcales</taxon>
        <taxon>Demequinaceae</taxon>
        <taxon>Demequina</taxon>
    </lineage>
</organism>
<comment type="caution">
    <text evidence="1">The sequence shown here is derived from an EMBL/GenBank/DDBJ whole genome shotgun (WGS) entry which is preliminary data.</text>
</comment>
<evidence type="ECO:0000313" key="1">
    <source>
        <dbReference type="EMBL" id="MDN4476306.1"/>
    </source>
</evidence>
<accession>A0ABT8GAY7</accession>
<dbReference type="InterPro" id="IPR038071">
    <property type="entry name" value="UROD/MetE-like_sf"/>
</dbReference>
<proteinExistence type="predicted"/>
<evidence type="ECO:0000313" key="2">
    <source>
        <dbReference type="Proteomes" id="UP001172728"/>
    </source>
</evidence>
<evidence type="ECO:0008006" key="3">
    <source>
        <dbReference type="Google" id="ProtNLM"/>
    </source>
</evidence>
<protein>
    <recommendedName>
        <fullName evidence="3">5-methyltetrahydropteroyltriglutamate--homocysteine methyltransferase</fullName>
    </recommendedName>
</protein>
<sequence>MTATTRPHGAHLVGSINLPDAETVMRTAAAELGDRLARIPDGEVGERFHWVAFQPDRIAQTPGLGREGDHPIMVGTLDIRKVTVPDDMDLDALELAPLGYAEAALSSWEVFSRLQAEGVIPATTRFQVSLPTPVGVVGSMVRASDRARFEPVYERALFKELAQILAAIPHDKLAIQWDNALEFGYLEGAGYRGSTDRGWFGEDVLGALAERSARQAAQVPDDVALGYHLCYGDIGEKHYVEPKDAGFLARFAQNLVKDVDRRIDWIHLPVPIERDDEAYFAPLASLDLPEETALFLGLVHRQDGVEGAERRIAAAHAAVQDFGIATECGIGRAPADTVAGLFALHREVSEAL</sequence>
<reference evidence="1" key="1">
    <citation type="submission" date="2023-06" db="EMBL/GenBank/DDBJ databases">
        <title>Sysu t00192.</title>
        <authorList>
            <person name="Gao L."/>
            <person name="Fang B.-Z."/>
            <person name="Li W.-J."/>
        </authorList>
    </citation>
    <scope>NUCLEOTIDE SEQUENCE</scope>
    <source>
        <strain evidence="1">SYSU T00192</strain>
    </source>
</reference>
<gene>
    <name evidence="1" type="ORF">QQX09_10610</name>
</gene>
<dbReference type="RefSeq" id="WP_301134429.1">
    <property type="nucleotide sequence ID" value="NZ_JAUHPW010000008.1"/>
</dbReference>
<dbReference type="EMBL" id="JAUHPW010000008">
    <property type="protein sequence ID" value="MDN4476306.1"/>
    <property type="molecule type" value="Genomic_DNA"/>
</dbReference>